<keyword evidence="1" id="KW-0472">Membrane</keyword>
<dbReference type="InterPro" id="IPR011249">
    <property type="entry name" value="Metalloenz_LuxS/M16"/>
</dbReference>
<dbReference type="Proteomes" id="UP000680866">
    <property type="component" value="Chromosome"/>
</dbReference>
<feature type="transmembrane region" description="Helical" evidence="1">
    <location>
        <begin position="504"/>
        <end position="527"/>
    </location>
</feature>
<protein>
    <recommendedName>
        <fullName evidence="4">Zn-dependent peptidase</fullName>
    </recommendedName>
</protein>
<gene>
    <name evidence="2" type="ORF">Prubr_07170</name>
</gene>
<keyword evidence="1" id="KW-0812">Transmembrane</keyword>
<dbReference type="RefSeq" id="WP_212821575.1">
    <property type="nucleotide sequence ID" value="NZ_AP023359.1"/>
</dbReference>
<keyword evidence="3" id="KW-1185">Reference proteome</keyword>
<name>A0A810MQZ1_9ACTN</name>
<dbReference type="Gene3D" id="3.30.830.10">
    <property type="entry name" value="Metalloenzyme, LuxS/M16 peptidase-like"/>
    <property type="match status" value="2"/>
</dbReference>
<sequence>MITQTEVDGVPTLLAPNPNGPLIAGLTFRVGQADETLARAGITHLLEHLALHQFGLTDYHYNGSTGAVVTHFHTQGSPEKVAAFVNGVCAALGNLPMDRLDMEKGILRTERGSRTPGYGEPLAVWRHGAVGYGLPGHPEFGLRSVGPDDLRAWAARYFTRENAVLWIAGDAVPAGLRLDLPGGTRQPVPPAWSALPETPAYFCGGASRIVAFDAVVRRSVAAGIYTAVLERELFRALRQEDGLSYMATATYSPRGDDHAMITAAADALPDKHGAVLGGFVDVLAKLRVGRIEQADLDTVCAATEETYSRADFDAARLPGAALNHLTGQPNLSTDEMRAELKAVTLADVHAVAVEAAGTALLMVPGSRGAEWAGFAAAPTHSTSAVTGRRAASRTAGDETALVIGPYGVTLDQPGAPVTVEYANCAALLVWPDGGRQLIGTDALFVPVEPTMYGVTAADVAAIDNIVPADRHVPMPARDPESIPVPPAEQAVVPKGLRLPRWYEALGLLFFGILALPLLLFIVVQGILMVTGDADDPDSWLFMGVLLGLTAGVAWPIVALLRRLRRPLRR</sequence>
<reference evidence="2" key="1">
    <citation type="submission" date="2020-08" db="EMBL/GenBank/DDBJ databases">
        <title>Whole genome shotgun sequence of Polymorphospora rubra NBRC 101157.</title>
        <authorList>
            <person name="Komaki H."/>
            <person name="Tamura T."/>
        </authorList>
    </citation>
    <scope>NUCLEOTIDE SEQUENCE</scope>
    <source>
        <strain evidence="2">NBRC 101157</strain>
    </source>
</reference>
<accession>A0A810MQZ1</accession>
<dbReference type="EMBL" id="AP023359">
    <property type="protein sequence ID" value="BCJ63696.1"/>
    <property type="molecule type" value="Genomic_DNA"/>
</dbReference>
<proteinExistence type="predicted"/>
<dbReference type="AlphaFoldDB" id="A0A810MQZ1"/>
<dbReference type="KEGG" id="pry:Prubr_07170"/>
<organism evidence="2 3">
    <name type="scientific">Polymorphospora rubra</name>
    <dbReference type="NCBI Taxonomy" id="338584"/>
    <lineage>
        <taxon>Bacteria</taxon>
        <taxon>Bacillati</taxon>
        <taxon>Actinomycetota</taxon>
        <taxon>Actinomycetes</taxon>
        <taxon>Micromonosporales</taxon>
        <taxon>Micromonosporaceae</taxon>
        <taxon>Polymorphospora</taxon>
    </lineage>
</organism>
<evidence type="ECO:0008006" key="4">
    <source>
        <dbReference type="Google" id="ProtNLM"/>
    </source>
</evidence>
<evidence type="ECO:0000313" key="2">
    <source>
        <dbReference type="EMBL" id="BCJ63696.1"/>
    </source>
</evidence>
<evidence type="ECO:0000313" key="3">
    <source>
        <dbReference type="Proteomes" id="UP000680866"/>
    </source>
</evidence>
<evidence type="ECO:0000256" key="1">
    <source>
        <dbReference type="SAM" id="Phobius"/>
    </source>
</evidence>
<keyword evidence="1" id="KW-1133">Transmembrane helix</keyword>
<dbReference type="SUPFAM" id="SSF63411">
    <property type="entry name" value="LuxS/MPP-like metallohydrolase"/>
    <property type="match status" value="2"/>
</dbReference>
<feature type="transmembrane region" description="Helical" evidence="1">
    <location>
        <begin position="539"/>
        <end position="560"/>
    </location>
</feature>
<dbReference type="GO" id="GO:0046872">
    <property type="term" value="F:metal ion binding"/>
    <property type="evidence" value="ECO:0007669"/>
    <property type="project" value="InterPro"/>
</dbReference>